<organism evidence="7">
    <name type="scientific">uncultured Thermomicrobiales bacterium</name>
    <dbReference type="NCBI Taxonomy" id="1645740"/>
    <lineage>
        <taxon>Bacteria</taxon>
        <taxon>Pseudomonadati</taxon>
        <taxon>Thermomicrobiota</taxon>
        <taxon>Thermomicrobia</taxon>
        <taxon>Thermomicrobiales</taxon>
        <taxon>environmental samples</taxon>
    </lineage>
</organism>
<feature type="transmembrane region" description="Helical" evidence="6">
    <location>
        <begin position="216"/>
        <end position="238"/>
    </location>
</feature>
<dbReference type="NCBIfam" id="TIGR00765">
    <property type="entry name" value="yihY_not_rbn"/>
    <property type="match status" value="1"/>
</dbReference>
<evidence type="ECO:0000256" key="5">
    <source>
        <dbReference type="ARBA" id="ARBA00023136"/>
    </source>
</evidence>
<dbReference type="AlphaFoldDB" id="A0A6J4USU7"/>
<dbReference type="EMBL" id="CADCWL010000050">
    <property type="protein sequence ID" value="CAA9555524.1"/>
    <property type="molecule type" value="Genomic_DNA"/>
</dbReference>
<keyword evidence="4 6" id="KW-1133">Transmembrane helix</keyword>
<dbReference type="PANTHER" id="PTHR30213:SF0">
    <property type="entry name" value="UPF0761 MEMBRANE PROTEIN YIHY"/>
    <property type="match status" value="1"/>
</dbReference>
<sequence>MKIGPVDVVPTAKATFKDFREDDIQGLAAEVTYHLLFSIVPLLIFLTALSGFIGQWVGPRDVVGDVTDWLLNDSGLPADVARAAITPIRDILQNESGGFLSFGALLALWGGKNALAAMMKALNVAFDVKETRPWWKKTAIAMGLTIALGVALIASSLFFLAGSMIGETVAGWIGLGSAWTTVWGILRWPLIVALLATSLAFFYWAGPNVNAPFKWLTPGSIVAVVLWGVATFALSIYFRFFAGYVETYGALGAVLAAVFWLYVMSLILLLGGELNSVLAVGLDPATQAQVADPARAMSAVGAKRGGASGKSSSAAAEDGALFPEIPAPAPLPAFSDLAAALPSAERQALSALTAEGSAGRERRARSALAALAAAAVAAISGALLGAGRR</sequence>
<dbReference type="InterPro" id="IPR017039">
    <property type="entry name" value="Virul_fac_BrkB"/>
</dbReference>
<feature type="transmembrane region" description="Helical" evidence="6">
    <location>
        <begin position="367"/>
        <end position="386"/>
    </location>
</feature>
<gene>
    <name evidence="7" type="ORF">AVDCRST_MAG19-1178</name>
</gene>
<dbReference type="GO" id="GO:0005886">
    <property type="term" value="C:plasma membrane"/>
    <property type="evidence" value="ECO:0007669"/>
    <property type="project" value="UniProtKB-SubCell"/>
</dbReference>
<protein>
    <submittedName>
        <fullName evidence="7">Uncharacterized protein</fullName>
    </submittedName>
</protein>
<feature type="transmembrane region" description="Helical" evidence="6">
    <location>
        <begin position="185"/>
        <end position="204"/>
    </location>
</feature>
<feature type="transmembrane region" description="Helical" evidence="6">
    <location>
        <begin position="250"/>
        <end position="270"/>
    </location>
</feature>
<evidence type="ECO:0000256" key="4">
    <source>
        <dbReference type="ARBA" id="ARBA00022989"/>
    </source>
</evidence>
<keyword evidence="2" id="KW-1003">Cell membrane</keyword>
<feature type="transmembrane region" description="Helical" evidence="6">
    <location>
        <begin position="139"/>
        <end position="165"/>
    </location>
</feature>
<name>A0A6J4USU7_9BACT</name>
<dbReference type="PANTHER" id="PTHR30213">
    <property type="entry name" value="INNER MEMBRANE PROTEIN YHJD"/>
    <property type="match status" value="1"/>
</dbReference>
<evidence type="ECO:0000256" key="2">
    <source>
        <dbReference type="ARBA" id="ARBA00022475"/>
    </source>
</evidence>
<evidence type="ECO:0000256" key="6">
    <source>
        <dbReference type="SAM" id="Phobius"/>
    </source>
</evidence>
<feature type="transmembrane region" description="Helical" evidence="6">
    <location>
        <begin position="35"/>
        <end position="57"/>
    </location>
</feature>
<evidence type="ECO:0000313" key="7">
    <source>
        <dbReference type="EMBL" id="CAA9555524.1"/>
    </source>
</evidence>
<comment type="subcellular location">
    <subcellularLocation>
        <location evidence="1">Cell membrane</location>
        <topology evidence="1">Multi-pass membrane protein</topology>
    </subcellularLocation>
</comment>
<dbReference type="Pfam" id="PF03631">
    <property type="entry name" value="Virul_fac_BrkB"/>
    <property type="match status" value="1"/>
</dbReference>
<evidence type="ECO:0000256" key="3">
    <source>
        <dbReference type="ARBA" id="ARBA00022692"/>
    </source>
</evidence>
<proteinExistence type="predicted"/>
<keyword evidence="5 6" id="KW-0472">Membrane</keyword>
<accession>A0A6J4USU7</accession>
<feature type="transmembrane region" description="Helical" evidence="6">
    <location>
        <begin position="99"/>
        <end position="118"/>
    </location>
</feature>
<keyword evidence="3 6" id="KW-0812">Transmembrane</keyword>
<reference evidence="7" key="1">
    <citation type="submission" date="2020-02" db="EMBL/GenBank/DDBJ databases">
        <authorList>
            <person name="Meier V. D."/>
        </authorList>
    </citation>
    <scope>NUCLEOTIDE SEQUENCE</scope>
    <source>
        <strain evidence="7">AVDCRST_MAG19</strain>
    </source>
</reference>
<evidence type="ECO:0000256" key="1">
    <source>
        <dbReference type="ARBA" id="ARBA00004651"/>
    </source>
</evidence>